<keyword evidence="1" id="KW-0812">Transmembrane</keyword>
<dbReference type="Pfam" id="PF12666">
    <property type="entry name" value="PrgI"/>
    <property type="match status" value="1"/>
</dbReference>
<dbReference type="EMBL" id="PCWW01000016">
    <property type="protein sequence ID" value="PIR13828.1"/>
    <property type="molecule type" value="Genomic_DNA"/>
</dbReference>
<gene>
    <name evidence="2" type="ORF">COV49_00915</name>
</gene>
<evidence type="ECO:0000256" key="1">
    <source>
        <dbReference type="SAM" id="Phobius"/>
    </source>
</evidence>
<name>A0A2M6K9X9_9BACT</name>
<sequence>MQQFTVPQFIDVEDKIIGPVTTRQFIIMLSASLLIAISYKLFDFSLFVTASIFLILIFGVFAFARINGRPFHLFVLNVIQTLRLPNLRVWDHAVVMAEDKHRKDEEEMVEKHLALPSKGKPVVSRLAELSLIVDTQGAYKGEKKEAKTEISR</sequence>
<feature type="transmembrane region" description="Helical" evidence="1">
    <location>
        <begin position="45"/>
        <end position="64"/>
    </location>
</feature>
<comment type="caution">
    <text evidence="2">The sequence shown here is derived from an EMBL/GenBank/DDBJ whole genome shotgun (WGS) entry which is preliminary data.</text>
</comment>
<feature type="transmembrane region" description="Helical" evidence="1">
    <location>
        <begin position="20"/>
        <end position="39"/>
    </location>
</feature>
<evidence type="ECO:0000313" key="2">
    <source>
        <dbReference type="EMBL" id="PIR13828.1"/>
    </source>
</evidence>
<dbReference type="InterPro" id="IPR024414">
    <property type="entry name" value="Uncharacterised_PrgI"/>
</dbReference>
<proteinExistence type="predicted"/>
<evidence type="ECO:0008006" key="4">
    <source>
        <dbReference type="Google" id="ProtNLM"/>
    </source>
</evidence>
<keyword evidence="1" id="KW-1133">Transmembrane helix</keyword>
<dbReference type="AlphaFoldDB" id="A0A2M6K9X9"/>
<dbReference type="Proteomes" id="UP000230869">
    <property type="component" value="Unassembled WGS sequence"/>
</dbReference>
<accession>A0A2M6K9X9</accession>
<protein>
    <recommendedName>
        <fullName evidence="4">PrgI family protein</fullName>
    </recommendedName>
</protein>
<organism evidence="2 3">
    <name type="scientific">Candidatus Falkowbacteria bacterium CG11_big_fil_rev_8_21_14_0_20_39_10</name>
    <dbReference type="NCBI Taxonomy" id="1974570"/>
    <lineage>
        <taxon>Bacteria</taxon>
        <taxon>Candidatus Falkowiibacteriota</taxon>
    </lineage>
</organism>
<evidence type="ECO:0000313" key="3">
    <source>
        <dbReference type="Proteomes" id="UP000230869"/>
    </source>
</evidence>
<reference evidence="2 3" key="1">
    <citation type="submission" date="2017-09" db="EMBL/GenBank/DDBJ databases">
        <title>Depth-based differentiation of microbial function through sediment-hosted aquifers and enrichment of novel symbionts in the deep terrestrial subsurface.</title>
        <authorList>
            <person name="Probst A.J."/>
            <person name="Ladd B."/>
            <person name="Jarett J.K."/>
            <person name="Geller-Mcgrath D.E."/>
            <person name="Sieber C.M."/>
            <person name="Emerson J.B."/>
            <person name="Anantharaman K."/>
            <person name="Thomas B.C."/>
            <person name="Malmstrom R."/>
            <person name="Stieglmeier M."/>
            <person name="Klingl A."/>
            <person name="Woyke T."/>
            <person name="Ryan C.M."/>
            <person name="Banfield J.F."/>
        </authorList>
    </citation>
    <scope>NUCLEOTIDE SEQUENCE [LARGE SCALE GENOMIC DNA]</scope>
    <source>
        <strain evidence="2">CG11_big_fil_rev_8_21_14_0_20_39_10</strain>
    </source>
</reference>
<keyword evidence="1" id="KW-0472">Membrane</keyword>